<comment type="caution">
    <text evidence="2">The sequence shown here is derived from an EMBL/GenBank/DDBJ whole genome shotgun (WGS) entry which is preliminary data.</text>
</comment>
<dbReference type="Proteomes" id="UP000003919">
    <property type="component" value="Unassembled WGS sequence"/>
</dbReference>
<dbReference type="eggNOG" id="COG4627">
    <property type="taxonomic scope" value="Bacteria"/>
</dbReference>
<protein>
    <submittedName>
        <fullName evidence="2">Methyltransferase</fullName>
    </submittedName>
</protein>
<evidence type="ECO:0000313" key="3">
    <source>
        <dbReference type="Proteomes" id="UP000003919"/>
    </source>
</evidence>
<dbReference type="Pfam" id="PF08241">
    <property type="entry name" value="Methyltransf_11"/>
    <property type="match status" value="1"/>
</dbReference>
<dbReference type="InterPro" id="IPR029063">
    <property type="entry name" value="SAM-dependent_MTases_sf"/>
</dbReference>
<keyword evidence="2" id="KW-0489">Methyltransferase</keyword>
<dbReference type="GO" id="GO:0032259">
    <property type="term" value="P:methylation"/>
    <property type="evidence" value="ECO:0007669"/>
    <property type="project" value="UniProtKB-KW"/>
</dbReference>
<name>A3HRI0_9BACT</name>
<keyword evidence="3" id="KW-1185">Reference proteome</keyword>
<dbReference type="Gene3D" id="3.40.50.150">
    <property type="entry name" value="Vaccinia Virus protein VP39"/>
    <property type="match status" value="1"/>
</dbReference>
<sequence length="206" mass="24242">MKIINRIKTYYNIFKNRNNVNRFLEIGPGESRLKGFETMNIVNSKVTDYILDARSKLPFPDETFDVIYASHILEHIPWYQTSYVLNEWQRILKRNGRLEIWVPNGYKIAKAFVDAENGYNYIEEDGWYKFNEIKDPCIWANGRIFTYGDGKGTLGHPNWHLSLFSSRYLKKLLIEAGFDKVRIMNSDEVRGYDHKWINLGVSGCKL</sequence>
<dbReference type="STRING" id="388413.ALPR1_09545"/>
<organism evidence="2 3">
    <name type="scientific">Algoriphagus machipongonensis</name>
    <dbReference type="NCBI Taxonomy" id="388413"/>
    <lineage>
        <taxon>Bacteria</taxon>
        <taxon>Pseudomonadati</taxon>
        <taxon>Bacteroidota</taxon>
        <taxon>Cytophagia</taxon>
        <taxon>Cytophagales</taxon>
        <taxon>Cyclobacteriaceae</taxon>
        <taxon>Algoriphagus</taxon>
    </lineage>
</organism>
<dbReference type="SUPFAM" id="SSF53335">
    <property type="entry name" value="S-adenosyl-L-methionine-dependent methyltransferases"/>
    <property type="match status" value="1"/>
</dbReference>
<proteinExistence type="predicted"/>
<reference evidence="2 3" key="1">
    <citation type="journal article" date="2011" name="J. Bacteriol.">
        <title>Complete genome sequence of Algoriphagus sp. PR1, bacterial prey of a colony-forming choanoflagellate.</title>
        <authorList>
            <person name="Alegado R.A."/>
            <person name="Ferriera S."/>
            <person name="Nusbaum C."/>
            <person name="Young S.K."/>
            <person name="Zeng Q."/>
            <person name="Imamovic A."/>
            <person name="Fairclough S.R."/>
            <person name="King N."/>
        </authorList>
    </citation>
    <scope>NUCLEOTIDE SEQUENCE [LARGE SCALE GENOMIC DNA]</scope>
    <source>
        <strain evidence="2 3">PR1</strain>
    </source>
</reference>
<dbReference type="RefSeq" id="WP_008200117.1">
    <property type="nucleotide sequence ID" value="NZ_CM001023.1"/>
</dbReference>
<accession>A3HRI0</accession>
<feature type="domain" description="Methyltransferase type 11" evidence="1">
    <location>
        <begin position="47"/>
        <end position="98"/>
    </location>
</feature>
<evidence type="ECO:0000259" key="1">
    <source>
        <dbReference type="Pfam" id="PF08241"/>
    </source>
</evidence>
<gene>
    <name evidence="2" type="ORF">ALPR1_09545</name>
</gene>
<dbReference type="InterPro" id="IPR013216">
    <property type="entry name" value="Methyltransf_11"/>
</dbReference>
<dbReference type="EMBL" id="AAXU02000001">
    <property type="protein sequence ID" value="EAZ82448.1"/>
    <property type="molecule type" value="Genomic_DNA"/>
</dbReference>
<dbReference type="GO" id="GO:0008757">
    <property type="term" value="F:S-adenosylmethionine-dependent methyltransferase activity"/>
    <property type="evidence" value="ECO:0007669"/>
    <property type="project" value="InterPro"/>
</dbReference>
<evidence type="ECO:0000313" key="2">
    <source>
        <dbReference type="EMBL" id="EAZ82448.1"/>
    </source>
</evidence>
<dbReference type="AlphaFoldDB" id="A3HRI0"/>
<keyword evidence="2" id="KW-0808">Transferase</keyword>
<dbReference type="HOGENOM" id="CLU_1329639_0_0_10"/>
<dbReference type="OrthoDB" id="3896938at2"/>